<evidence type="ECO:0000313" key="2">
    <source>
        <dbReference type="Proteomes" id="UP000001844"/>
    </source>
</evidence>
<reference evidence="2" key="1">
    <citation type="submission" date="2010-04" db="EMBL/GenBank/DDBJ databases">
        <title>Complete genome sequence of Nitrosococcus halophilus Nc4, a salt-adapted, aerobic obligate ammonia-oxidizing sulfur purple bacterium.</title>
        <authorList>
            <consortium name="US DOE Joint Genome Institute"/>
            <person name="Campbell M.A."/>
            <person name="Malfatti S.A."/>
            <person name="Chain P.S.G."/>
            <person name="Heidelberg J.F."/>
            <person name="Ward B.B."/>
            <person name="Klotz M.G."/>
        </authorList>
    </citation>
    <scope>NUCLEOTIDE SEQUENCE [LARGE SCALE GENOMIC DNA]</scope>
    <source>
        <strain evidence="2">Nc4</strain>
    </source>
</reference>
<dbReference type="OrthoDB" id="5689076at2"/>
<accession>D5BY59</accession>
<dbReference type="RefSeq" id="WP_013031936.1">
    <property type="nucleotide sequence ID" value="NC_013960.1"/>
</dbReference>
<dbReference type="HOGENOM" id="CLU_2899575_0_0_6"/>
<sequence>MAILASFAHFSIEALNRVGEFLPQLGLRLLLAYEFWEAGITKYRGENWFADVQDRFLFPWSR</sequence>
<proteinExistence type="predicted"/>
<name>D5BY59_NITHN</name>
<gene>
    <name evidence="1" type="ordered locus">Nhal_0866</name>
</gene>
<evidence type="ECO:0000313" key="1">
    <source>
        <dbReference type="EMBL" id="ADE14042.1"/>
    </source>
</evidence>
<keyword evidence="2" id="KW-1185">Reference proteome</keyword>
<dbReference type="Proteomes" id="UP000001844">
    <property type="component" value="Chromosome"/>
</dbReference>
<organism evidence="1 2">
    <name type="scientific">Nitrosococcus halophilus (strain Nc4)</name>
    <dbReference type="NCBI Taxonomy" id="472759"/>
    <lineage>
        <taxon>Bacteria</taxon>
        <taxon>Pseudomonadati</taxon>
        <taxon>Pseudomonadota</taxon>
        <taxon>Gammaproteobacteria</taxon>
        <taxon>Chromatiales</taxon>
        <taxon>Chromatiaceae</taxon>
        <taxon>Nitrosococcus</taxon>
    </lineage>
</organism>
<dbReference type="KEGG" id="nhl:Nhal_0866"/>
<protein>
    <submittedName>
        <fullName evidence="1">Uncharacterized protein</fullName>
    </submittedName>
</protein>
<dbReference type="AlphaFoldDB" id="D5BY59"/>
<dbReference type="STRING" id="472759.Nhal_0866"/>
<dbReference type="EMBL" id="CP001798">
    <property type="protein sequence ID" value="ADE14042.1"/>
    <property type="molecule type" value="Genomic_DNA"/>
</dbReference>